<evidence type="ECO:0000256" key="1">
    <source>
        <dbReference type="SAM" id="MobiDB-lite"/>
    </source>
</evidence>
<keyword evidence="2" id="KW-1133">Transmembrane helix</keyword>
<keyword evidence="2" id="KW-0812">Transmembrane</keyword>
<comment type="caution">
    <text evidence="4">The sequence shown here is derived from an EMBL/GenBank/DDBJ whole genome shotgun (WGS) entry which is preliminary data.</text>
</comment>
<feature type="region of interest" description="Disordered" evidence="1">
    <location>
        <begin position="135"/>
        <end position="178"/>
    </location>
</feature>
<dbReference type="EMBL" id="BAAALD010000073">
    <property type="protein sequence ID" value="GAA1108627.1"/>
    <property type="molecule type" value="Genomic_DNA"/>
</dbReference>
<keyword evidence="5" id="KW-1185">Reference proteome</keyword>
<evidence type="ECO:0000313" key="5">
    <source>
        <dbReference type="Proteomes" id="UP001499987"/>
    </source>
</evidence>
<feature type="transmembrane region" description="Helical" evidence="2">
    <location>
        <begin position="110"/>
        <end position="131"/>
    </location>
</feature>
<evidence type="ECO:0000259" key="3">
    <source>
        <dbReference type="Pfam" id="PF10708"/>
    </source>
</evidence>
<feature type="region of interest" description="Disordered" evidence="1">
    <location>
        <begin position="62"/>
        <end position="91"/>
    </location>
</feature>
<feature type="compositionally biased region" description="Low complexity" evidence="1">
    <location>
        <begin position="148"/>
        <end position="173"/>
    </location>
</feature>
<name>A0ABN1TZJ1_9ACTN</name>
<keyword evidence="2" id="KW-0472">Membrane</keyword>
<feature type="domain" description="DUF2510" evidence="3">
    <location>
        <begin position="16"/>
        <end position="52"/>
    </location>
</feature>
<evidence type="ECO:0000313" key="4">
    <source>
        <dbReference type="EMBL" id="GAA1108627.1"/>
    </source>
</evidence>
<dbReference type="Proteomes" id="UP001499987">
    <property type="component" value="Unassembled WGS sequence"/>
</dbReference>
<dbReference type="InterPro" id="IPR018929">
    <property type="entry name" value="DUF2510"/>
</dbReference>
<gene>
    <name evidence="4" type="ORF">GCM10009663_58020</name>
</gene>
<sequence length="338" mass="34675">MPRDRYRTAVSTSIPPGWYPVPEPGPGGTAQERWWDGNAWTAEVRAAQSAAAPQPAQIADAPTQAWSGQAVPQPGYGYPQQQPGQYGYPQPGPPYAYPSTATGPKNRNGLIIGIAGGVLALAVVAAVVLVASGGDDDPPVVTAPPPVSFSASPRTSPSLPRTSPSPRSSTPPLAGSTMTDVVHGWRVPRPTGWTVHASSGASAVYEVTGPYDCGMESQCIRGQFSVETVSVPGTDAATVAKAQMAEYAPRIFGDLTGHEEMASGPIVVAGAIGYAVRWHVTPKQGAAGYVLMVAVPDAHGSGFVLMHGGVDDDPQAPPFGTIDAIVSGIRSTTSGSGA</sequence>
<dbReference type="Pfam" id="PF10708">
    <property type="entry name" value="DUF2510"/>
    <property type="match status" value="1"/>
</dbReference>
<feature type="compositionally biased region" description="Low complexity" evidence="1">
    <location>
        <begin position="62"/>
        <end position="89"/>
    </location>
</feature>
<evidence type="ECO:0000256" key="2">
    <source>
        <dbReference type="SAM" id="Phobius"/>
    </source>
</evidence>
<protein>
    <recommendedName>
        <fullName evidence="3">DUF2510 domain-containing protein</fullName>
    </recommendedName>
</protein>
<proteinExistence type="predicted"/>
<accession>A0ABN1TZJ1</accession>
<reference evidence="4 5" key="1">
    <citation type="journal article" date="2019" name="Int. J. Syst. Evol. Microbiol.">
        <title>The Global Catalogue of Microorganisms (GCM) 10K type strain sequencing project: providing services to taxonomists for standard genome sequencing and annotation.</title>
        <authorList>
            <consortium name="The Broad Institute Genomics Platform"/>
            <consortium name="The Broad Institute Genome Sequencing Center for Infectious Disease"/>
            <person name="Wu L."/>
            <person name="Ma J."/>
        </authorList>
    </citation>
    <scope>NUCLEOTIDE SEQUENCE [LARGE SCALE GENOMIC DNA]</scope>
    <source>
        <strain evidence="4 5">JCM 13002</strain>
    </source>
</reference>
<organism evidence="4 5">
    <name type="scientific">Kitasatospora arboriphila</name>
    <dbReference type="NCBI Taxonomy" id="258052"/>
    <lineage>
        <taxon>Bacteria</taxon>
        <taxon>Bacillati</taxon>
        <taxon>Actinomycetota</taxon>
        <taxon>Actinomycetes</taxon>
        <taxon>Kitasatosporales</taxon>
        <taxon>Streptomycetaceae</taxon>
        <taxon>Kitasatospora</taxon>
    </lineage>
</organism>